<dbReference type="Proteomes" id="UP000325415">
    <property type="component" value="Unassembled WGS sequence"/>
</dbReference>
<accession>A0A5N6S742</accession>
<keyword evidence="5" id="KW-1185">Reference proteome</keyword>
<dbReference type="InterPro" id="IPR001647">
    <property type="entry name" value="HTH_TetR"/>
</dbReference>
<keyword evidence="1" id="KW-0238">DNA-binding</keyword>
<feature type="compositionally biased region" description="Low complexity" evidence="2">
    <location>
        <begin position="280"/>
        <end position="322"/>
    </location>
</feature>
<dbReference type="GO" id="GO:0003677">
    <property type="term" value="F:DNA binding"/>
    <property type="evidence" value="ECO:0007669"/>
    <property type="project" value="UniProtKB-KW"/>
</dbReference>
<feature type="region of interest" description="Disordered" evidence="2">
    <location>
        <begin position="30"/>
        <end position="52"/>
    </location>
</feature>
<gene>
    <name evidence="4" type="ORF">DDE84_03905</name>
</gene>
<dbReference type="SUPFAM" id="SSF46689">
    <property type="entry name" value="Homeodomain-like"/>
    <property type="match status" value="1"/>
</dbReference>
<feature type="region of interest" description="Disordered" evidence="2">
    <location>
        <begin position="274"/>
        <end position="322"/>
    </location>
</feature>
<dbReference type="Gene3D" id="1.10.357.10">
    <property type="entry name" value="Tetracycline Repressor, domain 2"/>
    <property type="match status" value="1"/>
</dbReference>
<reference evidence="4 5" key="1">
    <citation type="submission" date="2018-04" db="EMBL/GenBank/DDBJ databases">
        <authorList>
            <person name="Eckel V.P."/>
            <person name="Vogel R.F."/>
        </authorList>
    </citation>
    <scope>NUCLEOTIDE SEQUENCE [LARGE SCALE GENOMIC DNA]</scope>
    <source>
        <strain evidence="5">TMW 2.1764</strain>
    </source>
</reference>
<dbReference type="InterPro" id="IPR009057">
    <property type="entry name" value="Homeodomain-like_sf"/>
</dbReference>
<proteinExistence type="predicted"/>
<feature type="region of interest" description="Disordered" evidence="2">
    <location>
        <begin position="238"/>
        <end position="260"/>
    </location>
</feature>
<organism evidence="4 5">
    <name type="scientific">Bifidobacterium tibiigranuli</name>
    <dbReference type="NCBI Taxonomy" id="2172043"/>
    <lineage>
        <taxon>Bacteria</taxon>
        <taxon>Bacillati</taxon>
        <taxon>Actinomycetota</taxon>
        <taxon>Actinomycetes</taxon>
        <taxon>Bifidobacteriales</taxon>
        <taxon>Bifidobacteriaceae</taxon>
        <taxon>Bifidobacterium</taxon>
    </lineage>
</organism>
<name>A0A5N6S742_9BIFI</name>
<feature type="domain" description="HTH tetR-type" evidence="3">
    <location>
        <begin position="104"/>
        <end position="136"/>
    </location>
</feature>
<sequence>MIIVCDLWILSVCSENMTFSEQPYEAVASRRGSRETKRIMASGRPQAQQRDGSVIAVRASRSNLAQSAPIAPNRKISKPAKRRGAGRPPVLSPEEIGRAALAMGLEGLTFLALSKRLGVSQATLYRYAPTKDDVLQLALEVGLAGLELNVRADDSWRSLFMRTVERVWNVLGAMPGAADAISRGIVCAKLMRSSQMLDDALAARGFSVADAAFAVDMVFDIVLDQRRGADMLDLDHCAKSDDKLDNGRGTEGGDAESAWASRHVDRERFKADWAKTGQPDDAVSSRSVASHSVASSQSAESRSDGSQPMEAVSVSSPSAPSSATASQALIAADRRTVMLRKVDIALAGFEASGMIRSS</sequence>
<dbReference type="EMBL" id="QDAG01000003">
    <property type="protein sequence ID" value="KAE8129222.1"/>
    <property type="molecule type" value="Genomic_DNA"/>
</dbReference>
<protein>
    <submittedName>
        <fullName evidence="4">TetR family transcriptional regulator</fullName>
    </submittedName>
</protein>
<feature type="compositionally biased region" description="Basic and acidic residues" evidence="2">
    <location>
        <begin position="238"/>
        <end position="248"/>
    </location>
</feature>
<dbReference type="SUPFAM" id="SSF48498">
    <property type="entry name" value="Tetracyclin repressor-like, C-terminal domain"/>
    <property type="match status" value="1"/>
</dbReference>
<evidence type="ECO:0000256" key="1">
    <source>
        <dbReference type="ARBA" id="ARBA00023125"/>
    </source>
</evidence>
<dbReference type="InterPro" id="IPR036271">
    <property type="entry name" value="Tet_transcr_reg_TetR-rel_C_sf"/>
</dbReference>
<dbReference type="Pfam" id="PF00440">
    <property type="entry name" value="TetR_N"/>
    <property type="match status" value="1"/>
</dbReference>
<evidence type="ECO:0000256" key="2">
    <source>
        <dbReference type="SAM" id="MobiDB-lite"/>
    </source>
</evidence>
<evidence type="ECO:0000313" key="4">
    <source>
        <dbReference type="EMBL" id="KAE8129222.1"/>
    </source>
</evidence>
<dbReference type="AlphaFoldDB" id="A0A5N6S742"/>
<evidence type="ECO:0000259" key="3">
    <source>
        <dbReference type="Pfam" id="PF00440"/>
    </source>
</evidence>
<feature type="compositionally biased region" description="Basic residues" evidence="2">
    <location>
        <begin position="75"/>
        <end position="85"/>
    </location>
</feature>
<feature type="region of interest" description="Disordered" evidence="2">
    <location>
        <begin position="71"/>
        <end position="90"/>
    </location>
</feature>
<comment type="caution">
    <text evidence="4">The sequence shown here is derived from an EMBL/GenBank/DDBJ whole genome shotgun (WGS) entry which is preliminary data.</text>
</comment>
<evidence type="ECO:0000313" key="5">
    <source>
        <dbReference type="Proteomes" id="UP000325415"/>
    </source>
</evidence>